<keyword evidence="5 7" id="KW-1133">Transmembrane helix</keyword>
<name>A7VUG8_9FIRM</name>
<dbReference type="InterPro" id="IPR000515">
    <property type="entry name" value="MetI-like"/>
</dbReference>
<dbReference type="InterPro" id="IPR050809">
    <property type="entry name" value="UgpAE/MalFG_permease"/>
</dbReference>
<keyword evidence="4 7" id="KW-0812">Transmembrane</keyword>
<comment type="subcellular location">
    <subcellularLocation>
        <location evidence="1 7">Cell membrane</location>
        <topology evidence="1 7">Multi-pass membrane protein</topology>
    </subcellularLocation>
</comment>
<dbReference type="PANTHER" id="PTHR43227:SF7">
    <property type="entry name" value="ARABINOOLIGOSACCHARIDES TRANSPORT SYSTEM PERMEASE PROTEIN ARAP"/>
    <property type="match status" value="1"/>
</dbReference>
<reference evidence="10 12" key="3">
    <citation type="submission" date="2017-07" db="EMBL/GenBank/DDBJ databases">
        <title>Prevalence of linear plasmids in Cutibacterium (Propionibacterium) acnes isolates obtained from prostatic tissue.</title>
        <authorList>
            <person name="Davidsson S."/>
            <person name="Carlsson J."/>
            <person name="Molling P."/>
            <person name="Andren O."/>
            <person name="Andersson S.-O."/>
            <person name="Brzuszkiewicz E."/>
            <person name="Poehlein A."/>
            <person name="Al-Zeer M."/>
            <person name="Brinkmann V."/>
            <person name="Scavenius C."/>
            <person name="Nazipi S."/>
            <person name="Soderquist B."/>
            <person name="Bruggemann H."/>
        </authorList>
    </citation>
    <scope>NUCLEOTIDE SEQUENCE [LARGE SCALE GENOMIC DNA]</scope>
    <source>
        <strain evidence="10 12">DSM 753</strain>
    </source>
</reference>
<evidence type="ECO:0000256" key="7">
    <source>
        <dbReference type="RuleBase" id="RU363032"/>
    </source>
</evidence>
<evidence type="ECO:0000313" key="12">
    <source>
        <dbReference type="Proteomes" id="UP000220611"/>
    </source>
</evidence>
<sequence>MKKEKRSSRLSLKQNYFFYLMILPTLLYLLIFQIYPIIETVRISFTNWLLTDQSSGGYVGFANYTRLFTQDSNFWTLFRNSVFWVLGSTVLQYFFAIPISVLLNQKMRARGLWRGLMMVPWVTPMVIAGLIWRWMFEGNYGLFNQLLGTDIVWLADSSTVWICLLIVSTWKGIPYATLMFLAGLQGIPGDLYEAAYVDGAGPFRRFWHITLPLLSPVIMVTALTSMVATWTKFETIWTMTSGGPGYTTSILPVYIYMKAFRSFEMGVGSAVAVVAMLVMTIFIIIYLKFYRKYTERL</sequence>
<dbReference type="Pfam" id="PF00528">
    <property type="entry name" value="BPD_transp_1"/>
    <property type="match status" value="1"/>
</dbReference>
<evidence type="ECO:0000259" key="8">
    <source>
        <dbReference type="PROSITE" id="PS50928"/>
    </source>
</evidence>
<organism evidence="9 11">
    <name type="scientific">[Clostridium] leptum DSM 753</name>
    <dbReference type="NCBI Taxonomy" id="428125"/>
    <lineage>
        <taxon>Bacteria</taxon>
        <taxon>Bacillati</taxon>
        <taxon>Bacillota</taxon>
        <taxon>Clostridia</taxon>
        <taxon>Eubacteriales</taxon>
        <taxon>Oscillospiraceae</taxon>
        <taxon>Oscillospiraceae incertae sedis</taxon>
    </lineage>
</organism>
<dbReference type="PANTHER" id="PTHR43227">
    <property type="entry name" value="BLL4140 PROTEIN"/>
    <property type="match status" value="1"/>
</dbReference>
<dbReference type="InterPro" id="IPR035906">
    <property type="entry name" value="MetI-like_sf"/>
</dbReference>
<dbReference type="InterPro" id="IPR035277">
    <property type="entry name" value="MalF_N"/>
</dbReference>
<reference evidence="9 11" key="1">
    <citation type="submission" date="2007-08" db="EMBL/GenBank/DDBJ databases">
        <title>Draft genome sequence of Clostridium leptum (DSM 753).</title>
        <authorList>
            <person name="Sudarsanam P."/>
            <person name="Ley R."/>
            <person name="Guruge J."/>
            <person name="Turnbaugh P.J."/>
            <person name="Mahowald M."/>
            <person name="Liep D."/>
            <person name="Gordon J."/>
        </authorList>
    </citation>
    <scope>NUCLEOTIDE SEQUENCE [LARGE SCALE GENOMIC DNA]</scope>
    <source>
        <strain evidence="9 11">DSM 753</strain>
    </source>
</reference>
<comment type="similarity">
    <text evidence="7">Belongs to the binding-protein-dependent transport system permease family.</text>
</comment>
<evidence type="ECO:0000256" key="2">
    <source>
        <dbReference type="ARBA" id="ARBA00022448"/>
    </source>
</evidence>
<evidence type="ECO:0000256" key="4">
    <source>
        <dbReference type="ARBA" id="ARBA00022692"/>
    </source>
</evidence>
<dbReference type="HOGENOM" id="CLU_016047_0_2_9"/>
<feature type="transmembrane region" description="Helical" evidence="7">
    <location>
        <begin position="267"/>
        <end position="287"/>
    </location>
</feature>
<feature type="domain" description="ABC transmembrane type-1" evidence="8">
    <location>
        <begin position="78"/>
        <end position="286"/>
    </location>
</feature>
<dbReference type="PROSITE" id="PS50928">
    <property type="entry name" value="ABC_TM1"/>
    <property type="match status" value="1"/>
</dbReference>
<dbReference type="GO" id="GO:0005886">
    <property type="term" value="C:plasma membrane"/>
    <property type="evidence" value="ECO:0007669"/>
    <property type="project" value="UniProtKB-SubCell"/>
</dbReference>
<dbReference type="EMBL" id="ABCB02000019">
    <property type="protein sequence ID" value="EDO60618.1"/>
    <property type="molecule type" value="Genomic_DNA"/>
</dbReference>
<evidence type="ECO:0000256" key="3">
    <source>
        <dbReference type="ARBA" id="ARBA00022475"/>
    </source>
</evidence>
<evidence type="ECO:0000256" key="5">
    <source>
        <dbReference type="ARBA" id="ARBA00022989"/>
    </source>
</evidence>
<dbReference type="Gene3D" id="1.10.3720.10">
    <property type="entry name" value="MetI-like"/>
    <property type="match status" value="1"/>
</dbReference>
<reference evidence="9 11" key="2">
    <citation type="submission" date="2007-08" db="EMBL/GenBank/DDBJ databases">
        <authorList>
            <person name="Fulton L."/>
            <person name="Clifton S."/>
            <person name="Fulton B."/>
            <person name="Xu J."/>
            <person name="Minx P."/>
            <person name="Pepin K.H."/>
            <person name="Johnson M."/>
            <person name="Thiruvilangam P."/>
            <person name="Bhonagiri V."/>
            <person name="Nash W.E."/>
            <person name="Wang C."/>
            <person name="Mardis E.R."/>
            <person name="Wilson R.K."/>
        </authorList>
    </citation>
    <scope>NUCLEOTIDE SEQUENCE [LARGE SCALE GENOMIC DNA]</scope>
    <source>
        <strain evidence="9 11">DSM 753</strain>
    </source>
</reference>
<dbReference type="SUPFAM" id="SSF160964">
    <property type="entry name" value="MalF N-terminal region-like"/>
    <property type="match status" value="1"/>
</dbReference>
<dbReference type="OrthoDB" id="9778687at2"/>
<comment type="caution">
    <text evidence="9">The sequence shown here is derived from an EMBL/GenBank/DDBJ whole genome shotgun (WGS) entry which is preliminary data.</text>
</comment>
<gene>
    <name evidence="10" type="ORF">CH238_07330</name>
    <name evidence="9" type="ORF">CLOLEP_02214</name>
</gene>
<feature type="transmembrane region" description="Helical" evidence="7">
    <location>
        <begin position="211"/>
        <end position="230"/>
    </location>
</feature>
<proteinExistence type="inferred from homology"/>
<dbReference type="Gene3D" id="1.20.58.370">
    <property type="entry name" value="MalF N-terminal region-like"/>
    <property type="match status" value="1"/>
</dbReference>
<evidence type="ECO:0000256" key="1">
    <source>
        <dbReference type="ARBA" id="ARBA00004651"/>
    </source>
</evidence>
<dbReference type="GO" id="GO:0055085">
    <property type="term" value="P:transmembrane transport"/>
    <property type="evidence" value="ECO:0007669"/>
    <property type="project" value="InterPro"/>
</dbReference>
<keyword evidence="6 7" id="KW-0472">Membrane</keyword>
<evidence type="ECO:0000256" key="6">
    <source>
        <dbReference type="ARBA" id="ARBA00023136"/>
    </source>
</evidence>
<accession>A7VUG8</accession>
<dbReference type="EMBL" id="NOXF01000004">
    <property type="protein sequence ID" value="PEQ24764.1"/>
    <property type="molecule type" value="Genomic_DNA"/>
</dbReference>
<dbReference type="SUPFAM" id="SSF161098">
    <property type="entry name" value="MetI-like"/>
    <property type="match status" value="1"/>
</dbReference>
<feature type="transmembrane region" description="Helical" evidence="7">
    <location>
        <begin position="82"/>
        <end position="103"/>
    </location>
</feature>
<feature type="transmembrane region" description="Helical" evidence="7">
    <location>
        <begin position="16"/>
        <end position="38"/>
    </location>
</feature>
<evidence type="ECO:0000313" key="9">
    <source>
        <dbReference type="EMBL" id="EDO60618.1"/>
    </source>
</evidence>
<keyword evidence="3" id="KW-1003">Cell membrane</keyword>
<dbReference type="AlphaFoldDB" id="A7VUG8"/>
<keyword evidence="12" id="KW-1185">Reference proteome</keyword>
<feature type="transmembrane region" description="Helical" evidence="7">
    <location>
        <begin position="115"/>
        <end position="136"/>
    </location>
</feature>
<evidence type="ECO:0000313" key="11">
    <source>
        <dbReference type="Proteomes" id="UP000003490"/>
    </source>
</evidence>
<evidence type="ECO:0000313" key="10">
    <source>
        <dbReference type="EMBL" id="PEQ24764.1"/>
    </source>
</evidence>
<dbReference type="Proteomes" id="UP000220611">
    <property type="component" value="Unassembled WGS sequence"/>
</dbReference>
<dbReference type="Proteomes" id="UP000003490">
    <property type="component" value="Unassembled WGS sequence"/>
</dbReference>
<protein>
    <submittedName>
        <fullName evidence="9">ABC transporter, permease protein</fullName>
    </submittedName>
    <submittedName>
        <fullName evidence="10">Sugar ABC transporter permease</fullName>
    </submittedName>
</protein>
<dbReference type="CDD" id="cd06261">
    <property type="entry name" value="TM_PBP2"/>
    <property type="match status" value="1"/>
</dbReference>
<feature type="transmembrane region" description="Helical" evidence="7">
    <location>
        <begin position="151"/>
        <end position="170"/>
    </location>
</feature>
<dbReference type="eggNOG" id="COG1175">
    <property type="taxonomic scope" value="Bacteria"/>
</dbReference>
<keyword evidence="2 7" id="KW-0813">Transport</keyword>